<sequence>MDEHDRMEPGTLQVDDPWYAGAATQEWEREAPPPSRAPAPAPAHEPERGSGNRQGAEAVYLDVQQSDAFQRMRRGYRRFVMPATTVFLGWYLAYVVAATAAPELMGRQVFGAVNVALLAGLAQFASTFLLTWAYARNARLHRDRTALDLRWDTQERIR</sequence>
<dbReference type="Proteomes" id="UP000641932">
    <property type="component" value="Unassembled WGS sequence"/>
</dbReference>
<dbReference type="PANTHER" id="PTHR38441">
    <property type="entry name" value="INTEGRAL MEMBRANE PROTEIN-RELATED"/>
    <property type="match status" value="1"/>
</dbReference>
<keyword evidence="2" id="KW-0472">Membrane</keyword>
<feature type="compositionally biased region" description="Pro residues" evidence="1">
    <location>
        <begin position="32"/>
        <end position="43"/>
    </location>
</feature>
<dbReference type="InterPro" id="IPR007436">
    <property type="entry name" value="DUF485"/>
</dbReference>
<keyword evidence="4" id="KW-1185">Reference proteome</keyword>
<comment type="caution">
    <text evidence="3">The sequence shown here is derived from an EMBL/GenBank/DDBJ whole genome shotgun (WGS) entry which is preliminary data.</text>
</comment>
<dbReference type="Pfam" id="PF04341">
    <property type="entry name" value="DUF485"/>
    <property type="match status" value="1"/>
</dbReference>
<dbReference type="PANTHER" id="PTHR38441:SF1">
    <property type="entry name" value="MEMBRANE PROTEIN"/>
    <property type="match status" value="1"/>
</dbReference>
<evidence type="ECO:0000313" key="3">
    <source>
        <dbReference type="EMBL" id="GGO91353.1"/>
    </source>
</evidence>
<feature type="transmembrane region" description="Helical" evidence="2">
    <location>
        <begin position="109"/>
        <end position="135"/>
    </location>
</feature>
<organism evidence="3 4">
    <name type="scientific">Wenjunlia tyrosinilytica</name>
    <dbReference type="NCBI Taxonomy" id="1544741"/>
    <lineage>
        <taxon>Bacteria</taxon>
        <taxon>Bacillati</taxon>
        <taxon>Actinomycetota</taxon>
        <taxon>Actinomycetes</taxon>
        <taxon>Kitasatosporales</taxon>
        <taxon>Streptomycetaceae</taxon>
        <taxon>Wenjunlia</taxon>
    </lineage>
</organism>
<name>A0A918DY94_9ACTN</name>
<keyword evidence="2" id="KW-0812">Transmembrane</keyword>
<evidence type="ECO:0000256" key="2">
    <source>
        <dbReference type="SAM" id="Phobius"/>
    </source>
</evidence>
<protein>
    <recommendedName>
        <fullName evidence="5">DUF485 domain-containing protein</fullName>
    </recommendedName>
</protein>
<feature type="region of interest" description="Disordered" evidence="1">
    <location>
        <begin position="1"/>
        <end position="55"/>
    </location>
</feature>
<evidence type="ECO:0008006" key="5">
    <source>
        <dbReference type="Google" id="ProtNLM"/>
    </source>
</evidence>
<evidence type="ECO:0000256" key="1">
    <source>
        <dbReference type="SAM" id="MobiDB-lite"/>
    </source>
</evidence>
<proteinExistence type="predicted"/>
<accession>A0A918DY94</accession>
<dbReference type="EMBL" id="BMMS01000016">
    <property type="protein sequence ID" value="GGO91353.1"/>
    <property type="molecule type" value="Genomic_DNA"/>
</dbReference>
<keyword evidence="2" id="KW-1133">Transmembrane helix</keyword>
<reference evidence="3" key="1">
    <citation type="journal article" date="2014" name="Int. J. Syst. Evol. Microbiol.">
        <title>Complete genome sequence of Corynebacterium casei LMG S-19264T (=DSM 44701T), isolated from a smear-ripened cheese.</title>
        <authorList>
            <consortium name="US DOE Joint Genome Institute (JGI-PGF)"/>
            <person name="Walter F."/>
            <person name="Albersmeier A."/>
            <person name="Kalinowski J."/>
            <person name="Ruckert C."/>
        </authorList>
    </citation>
    <scope>NUCLEOTIDE SEQUENCE</scope>
    <source>
        <strain evidence="3">CGMCC 4.7201</strain>
    </source>
</reference>
<dbReference type="RefSeq" id="WP_229698575.1">
    <property type="nucleotide sequence ID" value="NZ_BMMS01000016.1"/>
</dbReference>
<feature type="transmembrane region" description="Helical" evidence="2">
    <location>
        <begin position="79"/>
        <end position="97"/>
    </location>
</feature>
<reference evidence="3" key="2">
    <citation type="submission" date="2020-09" db="EMBL/GenBank/DDBJ databases">
        <authorList>
            <person name="Sun Q."/>
            <person name="Zhou Y."/>
        </authorList>
    </citation>
    <scope>NUCLEOTIDE SEQUENCE</scope>
    <source>
        <strain evidence="3">CGMCC 4.7201</strain>
    </source>
</reference>
<gene>
    <name evidence="3" type="ORF">GCM10012280_39000</name>
</gene>
<dbReference type="AlphaFoldDB" id="A0A918DY94"/>
<evidence type="ECO:0000313" key="4">
    <source>
        <dbReference type="Proteomes" id="UP000641932"/>
    </source>
</evidence>